<evidence type="ECO:0000256" key="3">
    <source>
        <dbReference type="ARBA" id="ARBA00023145"/>
    </source>
</evidence>
<dbReference type="InterPro" id="IPR043147">
    <property type="entry name" value="Penicillin_amidase_A-knob"/>
</dbReference>
<evidence type="ECO:0000313" key="6">
    <source>
        <dbReference type="Proteomes" id="UP000192050"/>
    </source>
</evidence>
<keyword evidence="2" id="KW-0378">Hydrolase</keyword>
<dbReference type="Gene3D" id="2.30.120.10">
    <property type="match status" value="1"/>
</dbReference>
<feature type="transmembrane region" description="Helical" evidence="4">
    <location>
        <begin position="12"/>
        <end position="31"/>
    </location>
</feature>
<dbReference type="GeneID" id="84217946"/>
<dbReference type="RefSeq" id="WP_081142812.1">
    <property type="nucleotide sequence ID" value="NZ_CP015363.1"/>
</dbReference>
<accession>A0A1V0N513</accession>
<keyword evidence="4" id="KW-0812">Transmembrane</keyword>
<dbReference type="InterPro" id="IPR029055">
    <property type="entry name" value="Ntn_hydrolases_N"/>
</dbReference>
<dbReference type="GO" id="GO:0016811">
    <property type="term" value="F:hydrolase activity, acting on carbon-nitrogen (but not peptide) bonds, in linear amides"/>
    <property type="evidence" value="ECO:0007669"/>
    <property type="project" value="InterPro"/>
</dbReference>
<dbReference type="InterPro" id="IPR043146">
    <property type="entry name" value="Penicillin_amidase_N_B-knob"/>
</dbReference>
<keyword evidence="4" id="KW-0472">Membrane</keyword>
<dbReference type="InterPro" id="IPR023343">
    <property type="entry name" value="Penicillin_amidase_dom1"/>
</dbReference>
<gene>
    <name evidence="5" type="ORF">FAD_1334</name>
</gene>
<evidence type="ECO:0000256" key="4">
    <source>
        <dbReference type="SAM" id="Phobius"/>
    </source>
</evidence>
<dbReference type="PANTHER" id="PTHR34218">
    <property type="entry name" value="PEPTIDASE S45 PENICILLIN AMIDASE"/>
    <property type="match status" value="1"/>
</dbReference>
<evidence type="ECO:0000256" key="2">
    <source>
        <dbReference type="ARBA" id="ARBA00022801"/>
    </source>
</evidence>
<name>A0A1V0N513_9ARCH</name>
<protein>
    <submittedName>
        <fullName evidence="5">Penicillin acylase</fullName>
    </submittedName>
</protein>
<sequence length="833" mass="93254">MKVFSSKKRFIVGVIVAIVIISMISVSIGPLPPTNKLLNPSKGIYSIPPEYKTGAKYMNITYNGKTAEVITFQESDGFIGIYSNHNWSLYYEQGYLEAKYRLAQMVFIKKEAQGTLSELVGKSELSSDIFSRELMDCQIAKSEVNNLSKTSYTYMATSNFVSGINSYINNLSYGNTPLLFKLLNYKPKDFNITNIFAIQQTFLWENSAGGFEPLYFQYALQKMPENIIKALYPAYQAGIQNPIVPYQCNPGIYNETGDINNLTLYTPSVHIPVNISSIPAFSSPTSLAFPSSESFSNDWAVNGVKTDNVSALLANDPHLTTSVPSIWIGFQLVSPGMNVIGVVFPGFPGIILGHNSYIAWGATNGQTQETYFYAEETSSSHPYSYYSNGNWTKFTVINETINVKDSKPYNLQLEVADNGVVVDNDSGTKIAMDWTGLSPSYELTFFLHIDRAHTVSEFRDNLTQYFKVAIQNWAVAGSKGNIGIFPYGDYPVIESGNPRGVLNGTGRSNWVGFIPLKYEPSLYDPARGFVFSANQITVSPGYPYYTGWLYETGPRANEIYSLLNSTSGFNTSKMEKVQLSVHDYSTNIFLKPLLKSIEKYYGNTEIYNELESWNGNMDINSSAASVFHFWEHNIVNDTFLPYMEEYGITPQDGLYNISFFLGSDVTYHGPLMEDLVNWTINYPDSTYFNNPLNGNVENFSSLALHAFNQTINELNKKYGTISSKWDWGNIHKRYLSSFFSINTLNTKEIPAAGNGNTINAAYGLTSNFGPSWRLIVNLSNPAKSVGIYPGGISENPLSSYYSNNFIPWNNGVYYTLIPVNMPEQFYQGYGDQK</sequence>
<dbReference type="SUPFAM" id="SSF56235">
    <property type="entry name" value="N-terminal nucleophile aminohydrolases (Ntn hydrolases)"/>
    <property type="match status" value="1"/>
</dbReference>
<dbReference type="STRING" id="74969.FAD_1334"/>
<dbReference type="EMBL" id="CP015363">
    <property type="protein sequence ID" value="ARD85197.1"/>
    <property type="molecule type" value="Genomic_DNA"/>
</dbReference>
<dbReference type="Gene3D" id="3.60.20.10">
    <property type="entry name" value="Glutamine Phosphoribosylpyrophosphate, subunit 1, domain 1"/>
    <property type="match status" value="1"/>
</dbReference>
<keyword evidence="6" id="KW-1185">Reference proteome</keyword>
<dbReference type="PANTHER" id="PTHR34218:SF4">
    <property type="entry name" value="ACYL-HOMOSERINE LACTONE ACYLASE QUIP"/>
    <property type="match status" value="1"/>
</dbReference>
<evidence type="ECO:0000313" key="5">
    <source>
        <dbReference type="EMBL" id="ARD85197.1"/>
    </source>
</evidence>
<reference evidence="5 6" key="1">
    <citation type="submission" date="2011-10" db="EMBL/GenBank/DDBJ databases">
        <title>Metabolic and evolutionary patterns in the extreme acidophile Ferroplasma acidiphilum.</title>
        <authorList>
            <person name="Golyshina O.V."/>
            <person name="Kozyavkin S.A."/>
            <person name="Tatusov R.L."/>
            <person name="Slesarev A.I."/>
            <person name="Golyshin P.N."/>
        </authorList>
    </citation>
    <scope>NUCLEOTIDE SEQUENCE [LARGE SCALE GENOMIC DNA]</scope>
    <source>
        <strain evidence="6">Y</strain>
    </source>
</reference>
<dbReference type="InterPro" id="IPR002692">
    <property type="entry name" value="S45"/>
</dbReference>
<dbReference type="Gene3D" id="1.10.439.10">
    <property type="entry name" value="Penicillin Amidohydrolase, domain 1"/>
    <property type="match status" value="1"/>
</dbReference>
<dbReference type="KEGG" id="fai:FAD_1334"/>
<dbReference type="Gene3D" id="1.10.1400.10">
    <property type="match status" value="1"/>
</dbReference>
<dbReference type="Pfam" id="PF01804">
    <property type="entry name" value="Penicil_amidase"/>
    <property type="match status" value="1"/>
</dbReference>
<dbReference type="Proteomes" id="UP000192050">
    <property type="component" value="Chromosome"/>
</dbReference>
<dbReference type="AlphaFoldDB" id="A0A1V0N513"/>
<keyword evidence="4" id="KW-1133">Transmembrane helix</keyword>
<comment type="similarity">
    <text evidence="1">Belongs to the peptidase S45 family.</text>
</comment>
<dbReference type="GO" id="GO:0017000">
    <property type="term" value="P:antibiotic biosynthetic process"/>
    <property type="evidence" value="ECO:0007669"/>
    <property type="project" value="InterPro"/>
</dbReference>
<dbReference type="OrthoDB" id="56056at2157"/>
<dbReference type="PIRSF" id="PIRSF001227">
    <property type="entry name" value="Pen_acylase"/>
    <property type="match status" value="1"/>
</dbReference>
<proteinExistence type="inferred from homology"/>
<dbReference type="InterPro" id="IPR014395">
    <property type="entry name" value="Pen/GL7ACA/AHL_acylase"/>
</dbReference>
<organism evidence="5 6">
    <name type="scientific">Ferroplasma acidiphilum</name>
    <dbReference type="NCBI Taxonomy" id="74969"/>
    <lineage>
        <taxon>Archaea</taxon>
        <taxon>Methanobacteriati</taxon>
        <taxon>Thermoplasmatota</taxon>
        <taxon>Thermoplasmata</taxon>
        <taxon>Thermoplasmatales</taxon>
        <taxon>Ferroplasmaceae</taxon>
        <taxon>Ferroplasma</taxon>
    </lineage>
</organism>
<evidence type="ECO:0000256" key="1">
    <source>
        <dbReference type="ARBA" id="ARBA00006586"/>
    </source>
</evidence>
<keyword evidence="3" id="KW-0865">Zymogen</keyword>